<keyword evidence="3 8" id="KW-0337">GPI-anchor biosynthesis</keyword>
<evidence type="ECO:0000256" key="3">
    <source>
        <dbReference type="ARBA" id="ARBA00022502"/>
    </source>
</evidence>
<comment type="similarity">
    <text evidence="2 8">Belongs to the PGAP3 family.</text>
</comment>
<accession>A0A6P8INQ5</accession>
<evidence type="ECO:0000256" key="7">
    <source>
        <dbReference type="ARBA" id="ARBA00023136"/>
    </source>
</evidence>
<evidence type="ECO:0000256" key="4">
    <source>
        <dbReference type="ARBA" id="ARBA00022692"/>
    </source>
</evidence>
<comment type="caution">
    <text evidence="8">Lacks conserved residue(s) required for the propagation of feature annotation.</text>
</comment>
<gene>
    <name evidence="10" type="primary">LOC116302880</name>
</gene>
<dbReference type="GeneID" id="116302880"/>
<evidence type="ECO:0000256" key="1">
    <source>
        <dbReference type="ARBA" id="ARBA00004127"/>
    </source>
</evidence>
<keyword evidence="4 8" id="KW-0812">Transmembrane</keyword>
<feature type="signal peptide" evidence="8">
    <location>
        <begin position="1"/>
        <end position="23"/>
    </location>
</feature>
<protein>
    <recommendedName>
        <fullName evidence="8">Post-GPI attachment to proteins factor 3</fullName>
    </recommendedName>
</protein>
<dbReference type="InParanoid" id="A0A6P8INQ5"/>
<feature type="transmembrane region" description="Helical" evidence="8">
    <location>
        <begin position="256"/>
        <end position="279"/>
    </location>
</feature>
<evidence type="ECO:0000256" key="6">
    <source>
        <dbReference type="ARBA" id="ARBA00022989"/>
    </source>
</evidence>
<dbReference type="RefSeq" id="XP_031568135.1">
    <property type="nucleotide sequence ID" value="XM_031712275.1"/>
</dbReference>
<dbReference type="GO" id="GO:0006506">
    <property type="term" value="P:GPI anchor biosynthetic process"/>
    <property type="evidence" value="ECO:0007669"/>
    <property type="project" value="UniProtKB-KW"/>
</dbReference>
<feature type="transmembrane region" description="Helical" evidence="8">
    <location>
        <begin position="285"/>
        <end position="303"/>
    </location>
</feature>
<comment type="subcellular location">
    <subcellularLocation>
        <location evidence="1">Endomembrane system</location>
        <topology evidence="1">Multi-pass membrane protein</topology>
    </subcellularLocation>
    <subcellularLocation>
        <location evidence="8">Golgi apparatus membrane</location>
        <topology evidence="8">Multi-pass membrane protein</topology>
    </subcellularLocation>
</comment>
<reference evidence="10" key="1">
    <citation type="submission" date="2025-08" db="UniProtKB">
        <authorList>
            <consortium name="RefSeq"/>
        </authorList>
    </citation>
    <scope>IDENTIFICATION</scope>
    <source>
        <tissue evidence="10">Tentacle</tissue>
    </source>
</reference>
<feature type="transmembrane region" description="Helical" evidence="8">
    <location>
        <begin position="227"/>
        <end position="244"/>
    </location>
</feature>
<dbReference type="AlphaFoldDB" id="A0A6P8INQ5"/>
<proteinExistence type="inferred from homology"/>
<name>A0A6P8INQ5_ACTTE</name>
<dbReference type="FunCoup" id="A0A6P8INQ5">
    <property type="interactions" value="337"/>
</dbReference>
<feature type="chain" id="PRO_5028505598" description="Post-GPI attachment to proteins factor 3" evidence="8">
    <location>
        <begin position="24"/>
        <end position="319"/>
    </location>
</feature>
<dbReference type="OrthoDB" id="419770at2759"/>
<keyword evidence="8" id="KW-0333">Golgi apparatus</keyword>
<evidence type="ECO:0000313" key="9">
    <source>
        <dbReference type="Proteomes" id="UP000515163"/>
    </source>
</evidence>
<dbReference type="KEGG" id="aten:116302880"/>
<dbReference type="GO" id="GO:0005789">
    <property type="term" value="C:endoplasmic reticulum membrane"/>
    <property type="evidence" value="ECO:0007669"/>
    <property type="project" value="TreeGrafter"/>
</dbReference>
<evidence type="ECO:0000256" key="5">
    <source>
        <dbReference type="ARBA" id="ARBA00022729"/>
    </source>
</evidence>
<keyword evidence="6 8" id="KW-1133">Transmembrane helix</keyword>
<keyword evidence="9" id="KW-1185">Reference proteome</keyword>
<keyword evidence="5 8" id="KW-0732">Signal</keyword>
<feature type="transmembrane region" description="Helical" evidence="8">
    <location>
        <begin position="196"/>
        <end position="215"/>
    </location>
</feature>
<organism evidence="9 10">
    <name type="scientific">Actinia tenebrosa</name>
    <name type="common">Australian red waratah sea anemone</name>
    <dbReference type="NCBI Taxonomy" id="6105"/>
    <lineage>
        <taxon>Eukaryota</taxon>
        <taxon>Metazoa</taxon>
        <taxon>Cnidaria</taxon>
        <taxon>Anthozoa</taxon>
        <taxon>Hexacorallia</taxon>
        <taxon>Actiniaria</taxon>
        <taxon>Actiniidae</taxon>
        <taxon>Actinia</taxon>
    </lineage>
</organism>
<comment type="function">
    <text evidence="8">Involved in the lipid remodeling steps of GPI-anchor maturation.</text>
</comment>
<dbReference type="InterPro" id="IPR007217">
    <property type="entry name" value="Per1-like"/>
</dbReference>
<evidence type="ECO:0000256" key="8">
    <source>
        <dbReference type="RuleBase" id="RU365066"/>
    </source>
</evidence>
<dbReference type="PANTHER" id="PTHR13148:SF0">
    <property type="entry name" value="POST-GPI ATTACHMENT TO PROTEINS FACTOR 3"/>
    <property type="match status" value="1"/>
</dbReference>
<dbReference type="Proteomes" id="UP000515163">
    <property type="component" value="Unplaced"/>
</dbReference>
<dbReference type="PANTHER" id="PTHR13148">
    <property type="entry name" value="PER1-RELATED"/>
    <property type="match status" value="1"/>
</dbReference>
<dbReference type="Pfam" id="PF04080">
    <property type="entry name" value="Per1"/>
    <property type="match status" value="1"/>
</dbReference>
<keyword evidence="7 8" id="KW-0472">Membrane</keyword>
<evidence type="ECO:0000313" key="10">
    <source>
        <dbReference type="RefSeq" id="XP_031568135.1"/>
    </source>
</evidence>
<dbReference type="GO" id="GO:0000139">
    <property type="term" value="C:Golgi membrane"/>
    <property type="evidence" value="ECO:0007669"/>
    <property type="project" value="UniProtKB-SubCell"/>
</dbReference>
<sequence length="319" mass="37635">MRFICGGLEFALAILCCISPVSSSAGDRSYRFLNCVSDCEWISCNIEGYPRDLPWYLRLFSWDCLDECKYNCMHKVTADDVANNRSIKQFYGKWPFVRCLGIQEPASTLFSILNGVAHVAGWQKYVRAVPQDYQMYNVWKTYMLVNVNAWTWSTIFHTRDLNWTEKLDYFCATSLILFSIFTFFVRVVGPDNKLKCGTFASVLLLIYSCHVYYLGFVKFDYSYNMKMNVIIGVINILGWLIWSLRNYHKQRYVWKAAALTSSVFFLIGLEVFDFPPIWWTFDAHSLWHFGTIPLCYFWYSFLIEDAKYQLREEIREKNE</sequence>
<dbReference type="GO" id="GO:0016788">
    <property type="term" value="F:hydrolase activity, acting on ester bonds"/>
    <property type="evidence" value="ECO:0007669"/>
    <property type="project" value="TreeGrafter"/>
</dbReference>
<feature type="transmembrane region" description="Helical" evidence="8">
    <location>
        <begin position="167"/>
        <end position="189"/>
    </location>
</feature>
<evidence type="ECO:0000256" key="2">
    <source>
        <dbReference type="ARBA" id="ARBA00006387"/>
    </source>
</evidence>